<protein>
    <submittedName>
        <fullName evidence="1">Uncharacterized protein</fullName>
    </submittedName>
</protein>
<organism evidence="2">
    <name type="scientific">Pneumocystis jirovecii</name>
    <name type="common">Human pneumocystis pneumonia agent</name>
    <dbReference type="NCBI Taxonomy" id="42068"/>
    <lineage>
        <taxon>Eukaryota</taxon>
        <taxon>Fungi</taxon>
        <taxon>Dikarya</taxon>
        <taxon>Ascomycota</taxon>
        <taxon>Taphrinomycotina</taxon>
        <taxon>Pneumocystomycetes</taxon>
        <taxon>Pneumocystaceae</taxon>
        <taxon>Pneumocystis</taxon>
    </lineage>
</organism>
<name>L0PAP5_PNEJI</name>
<evidence type="ECO:0000313" key="2">
    <source>
        <dbReference type="Proteomes" id="UP000010422"/>
    </source>
</evidence>
<dbReference type="VEuPathDB" id="FungiDB:PNEJI1_002921"/>
<evidence type="ECO:0000313" key="1">
    <source>
        <dbReference type="EMBL" id="CCJ28705.1"/>
    </source>
</evidence>
<reference evidence="1 2" key="1">
    <citation type="journal article" date="2012" name="MBio">
        <title>De novo assembly of the Pneumocystis jirovecii genome from a single bronchoalveolar lavage fluid specimen from a patient.</title>
        <authorList>
            <person name="Cisse O.H."/>
            <person name="Pagni M."/>
            <person name="Hauser P.M."/>
        </authorList>
    </citation>
    <scope>NUCLEOTIDE SEQUENCE [LARGE SCALE GENOMIC DNA]</scope>
    <source>
        <strain evidence="1 2">SE8</strain>
    </source>
</reference>
<sequence length="84" mass="9281">MQQQRDEILDRSDQGGTFSWKFEGSLLSLAANSSRDRVAVVGREVLKILDLDTNGVINETQLCSGNRWSPTFSSCDVKWGCAGE</sequence>
<dbReference type="STRING" id="1209962.L0PAP5"/>
<dbReference type="AlphaFoldDB" id="L0PAP5"/>
<proteinExistence type="predicted"/>
<comment type="caution">
    <text evidence="1">The sequence shown here is derived from an EMBL/GenBank/DDBJ whole genome shotgun (WGS) entry which is preliminary data.</text>
</comment>
<dbReference type="EMBL" id="CAKM01000111">
    <property type="protein sequence ID" value="CCJ28705.1"/>
    <property type="molecule type" value="Genomic_DNA"/>
</dbReference>
<gene>
    <name evidence="1" type="ORF">PNEJI1_002921</name>
</gene>
<dbReference type="InParanoid" id="L0PAP5"/>
<dbReference type="Proteomes" id="UP000010422">
    <property type="component" value="Unassembled WGS sequence"/>
</dbReference>
<accession>L0PAP5</accession>